<organism evidence="1 2">
    <name type="scientific">[Clostridium] polysaccharolyticum</name>
    <dbReference type="NCBI Taxonomy" id="29364"/>
    <lineage>
        <taxon>Bacteria</taxon>
        <taxon>Bacillati</taxon>
        <taxon>Bacillota</taxon>
        <taxon>Clostridia</taxon>
        <taxon>Lachnospirales</taxon>
        <taxon>Lachnospiraceae</taxon>
    </lineage>
</organism>
<gene>
    <name evidence="1" type="ORF">SAMN04487772_10716</name>
</gene>
<name>A0A1I0BAQ5_9FIRM</name>
<dbReference type="STRING" id="29364.SAMN04487772_10716"/>
<dbReference type="Proteomes" id="UP000199800">
    <property type="component" value="Unassembled WGS sequence"/>
</dbReference>
<dbReference type="RefSeq" id="WP_092477370.1">
    <property type="nucleotide sequence ID" value="NZ_FOHN01000007.1"/>
</dbReference>
<evidence type="ECO:0000313" key="2">
    <source>
        <dbReference type="Proteomes" id="UP000199800"/>
    </source>
</evidence>
<dbReference type="EMBL" id="FOHN01000007">
    <property type="protein sequence ID" value="SET03176.1"/>
    <property type="molecule type" value="Genomic_DNA"/>
</dbReference>
<accession>A0A1I0BAQ5</accession>
<keyword evidence="2" id="KW-1185">Reference proteome</keyword>
<protein>
    <submittedName>
        <fullName evidence="1">Uncharacterized protein</fullName>
    </submittedName>
</protein>
<sequence length="145" mass="16471">MFFFVFFSEAAVNFSACQSKGSEVPAVTKDIKESLTENDKPFERLSSDDVASISIYEASLKSDIILLEDEALQMISLLNKLEVCGKAEEEERIGQMVQIKIEKSEGSSVIVKCFYPYVMIDNICYEAEYEPLENINKFVNNIIKR</sequence>
<evidence type="ECO:0000313" key="1">
    <source>
        <dbReference type="EMBL" id="SET03176.1"/>
    </source>
</evidence>
<dbReference type="AlphaFoldDB" id="A0A1I0BAQ5"/>
<proteinExistence type="predicted"/>
<reference evidence="1 2" key="1">
    <citation type="submission" date="2016-10" db="EMBL/GenBank/DDBJ databases">
        <authorList>
            <person name="de Groot N.N."/>
        </authorList>
    </citation>
    <scope>NUCLEOTIDE SEQUENCE [LARGE SCALE GENOMIC DNA]</scope>
    <source>
        <strain evidence="1 2">DSM 1801</strain>
    </source>
</reference>